<dbReference type="CDD" id="cd02883">
    <property type="entry name" value="NUDIX_Hydrolase"/>
    <property type="match status" value="1"/>
</dbReference>
<dbReference type="SUPFAM" id="SSF55811">
    <property type="entry name" value="Nudix"/>
    <property type="match status" value="1"/>
</dbReference>
<dbReference type="InterPro" id="IPR015797">
    <property type="entry name" value="NUDIX_hydrolase-like_dom_sf"/>
</dbReference>
<evidence type="ECO:0000313" key="2">
    <source>
        <dbReference type="EMBL" id="MFC5826645.1"/>
    </source>
</evidence>
<keyword evidence="2" id="KW-0378">Hydrolase</keyword>
<feature type="domain" description="Nudix hydrolase" evidence="1">
    <location>
        <begin position="19"/>
        <end position="103"/>
    </location>
</feature>
<dbReference type="Gene3D" id="3.90.79.10">
    <property type="entry name" value="Nucleoside Triphosphate Pyrophosphohydrolase"/>
    <property type="match status" value="1"/>
</dbReference>
<keyword evidence="3" id="KW-1185">Reference proteome</keyword>
<dbReference type="EMBL" id="JBHSPA010000027">
    <property type="protein sequence ID" value="MFC5826645.1"/>
    <property type="molecule type" value="Genomic_DNA"/>
</dbReference>
<dbReference type="InterPro" id="IPR000086">
    <property type="entry name" value="NUDIX_hydrolase_dom"/>
</dbReference>
<evidence type="ECO:0000313" key="3">
    <source>
        <dbReference type="Proteomes" id="UP001596058"/>
    </source>
</evidence>
<organism evidence="2 3">
    <name type="scientific">Nonomuraea insulae</name>
    <dbReference type="NCBI Taxonomy" id="1616787"/>
    <lineage>
        <taxon>Bacteria</taxon>
        <taxon>Bacillati</taxon>
        <taxon>Actinomycetota</taxon>
        <taxon>Actinomycetes</taxon>
        <taxon>Streptosporangiales</taxon>
        <taxon>Streptosporangiaceae</taxon>
        <taxon>Nonomuraea</taxon>
    </lineage>
</organism>
<name>A0ABW1CPM3_9ACTN</name>
<reference evidence="3" key="1">
    <citation type="journal article" date="2019" name="Int. J. Syst. Evol. Microbiol.">
        <title>The Global Catalogue of Microorganisms (GCM) 10K type strain sequencing project: providing services to taxonomists for standard genome sequencing and annotation.</title>
        <authorList>
            <consortium name="The Broad Institute Genomics Platform"/>
            <consortium name="The Broad Institute Genome Sequencing Center for Infectious Disease"/>
            <person name="Wu L."/>
            <person name="Ma J."/>
        </authorList>
    </citation>
    <scope>NUCLEOTIDE SEQUENCE [LARGE SCALE GENOMIC DNA]</scope>
    <source>
        <strain evidence="3">CCUG 53903</strain>
    </source>
</reference>
<accession>A0ABW1CPM3</accession>
<proteinExistence type="predicted"/>
<dbReference type="Proteomes" id="UP001596058">
    <property type="component" value="Unassembled WGS sequence"/>
</dbReference>
<dbReference type="RefSeq" id="WP_379516160.1">
    <property type="nucleotide sequence ID" value="NZ_JBHSPA010000027.1"/>
</dbReference>
<protein>
    <submittedName>
        <fullName evidence="2">NUDIX hydrolase</fullName>
        <ecNumber evidence="2">3.6.-.-</ecNumber>
    </submittedName>
</protein>
<gene>
    <name evidence="2" type="ORF">ACFPZ3_22475</name>
</gene>
<dbReference type="GO" id="GO:0016787">
    <property type="term" value="F:hydrolase activity"/>
    <property type="evidence" value="ECO:0007669"/>
    <property type="project" value="UniProtKB-KW"/>
</dbReference>
<dbReference type="EC" id="3.6.-.-" evidence="2"/>
<comment type="caution">
    <text evidence="2">The sequence shown here is derived from an EMBL/GenBank/DDBJ whole genome shotgun (WGS) entry which is preliminary data.</text>
</comment>
<dbReference type="Pfam" id="PF00293">
    <property type="entry name" value="NUDIX"/>
    <property type="match status" value="1"/>
</dbReference>
<evidence type="ECO:0000259" key="1">
    <source>
        <dbReference type="Pfam" id="PF00293"/>
    </source>
</evidence>
<sequence length="121" mass="14048">MSESEDRFFATVAARQLVRASVRAIVIDGDRVLLQRPADATPEHHYGFIGGEYEVGDTFESRLRQEIDEETNARLLYWEYLLVAENRFVHNDHRIHALEHYLLAVIDRADVTSREAHLVQE</sequence>